<feature type="region of interest" description="Disordered" evidence="1">
    <location>
        <begin position="141"/>
        <end position="160"/>
    </location>
</feature>
<keyword evidence="2" id="KW-0812">Transmembrane</keyword>
<feature type="region of interest" description="Disordered" evidence="1">
    <location>
        <begin position="55"/>
        <end position="126"/>
    </location>
</feature>
<comment type="caution">
    <text evidence="3">The sequence shown here is derived from an EMBL/GenBank/DDBJ whole genome shotgun (WGS) entry which is preliminary data.</text>
</comment>
<feature type="transmembrane region" description="Helical" evidence="2">
    <location>
        <begin position="12"/>
        <end position="29"/>
    </location>
</feature>
<dbReference type="AlphaFoldDB" id="A0A9K3PB69"/>
<evidence type="ECO:0000256" key="2">
    <source>
        <dbReference type="SAM" id="Phobius"/>
    </source>
</evidence>
<dbReference type="OrthoDB" id="55833at2759"/>
<keyword evidence="2" id="KW-1133">Transmembrane helix</keyword>
<dbReference type="EMBL" id="JAGRRH010000026">
    <property type="protein sequence ID" value="KAG7341023.1"/>
    <property type="molecule type" value="Genomic_DNA"/>
</dbReference>
<keyword evidence="4" id="KW-1185">Reference proteome</keyword>
<accession>A0A9K3PB69</accession>
<sequence>MTTGRTGIPKFHLVVVTITFATLFHLLLVDELSLRFLASVTTDISLRVQSQNDTSTVPAVVSVSSTTGTTETTHSQRSDNDDDEGLTIDHDDSNFNSTDFPHAVDDDSHRESKVPSSDNGDGTYGVLQLTTNNGNQYLKGKVQKRKSKKRYHPPSTSIESPRWKSTDQLVLLSHVWSPYVVWQRQDVPDDPYFPLDQAQNVTWMSLWRAKQFYEAQYRHDRNVTVYCAILWMDVDMLLNHRPPLCQKDNTIVLDRSTHTEYPNLQPPIHYPFFNDILLKASEEMDRYSTGRGRNNNNNNGNSATENRYMIYTNADIAVVETFYTTLEKAIMARPTLHEAFQINRRTVEREYHDSTSEQMPRPLTSNDLELIEKEIINNYTDHPGSDCFVMRKDLVDGINLGDLFLGQPPFAGVLKTILQKFMSVGYGVYSSKVGLTYHMGDDREWDLGGLNLTGTNKLELIEPCVHPNKPRNGLWSDHRYQNTLNCAIISKGYETFLHQNNGTTYPQFLKPNAYIRATEVLHVGERERKNKKIKQAAKWKERHAINVW</sequence>
<evidence type="ECO:0000313" key="3">
    <source>
        <dbReference type="EMBL" id="KAG7341023.1"/>
    </source>
</evidence>
<dbReference type="Proteomes" id="UP000693970">
    <property type="component" value="Unassembled WGS sequence"/>
</dbReference>
<feature type="compositionally biased region" description="Basic and acidic residues" evidence="1">
    <location>
        <begin position="102"/>
        <end position="113"/>
    </location>
</feature>
<evidence type="ECO:0000313" key="4">
    <source>
        <dbReference type="Proteomes" id="UP000693970"/>
    </source>
</evidence>
<organism evidence="3 4">
    <name type="scientific">Nitzschia inconspicua</name>
    <dbReference type="NCBI Taxonomy" id="303405"/>
    <lineage>
        <taxon>Eukaryota</taxon>
        <taxon>Sar</taxon>
        <taxon>Stramenopiles</taxon>
        <taxon>Ochrophyta</taxon>
        <taxon>Bacillariophyta</taxon>
        <taxon>Bacillariophyceae</taxon>
        <taxon>Bacillariophycidae</taxon>
        <taxon>Bacillariales</taxon>
        <taxon>Bacillariaceae</taxon>
        <taxon>Nitzschia</taxon>
    </lineage>
</organism>
<reference evidence="3" key="2">
    <citation type="submission" date="2021-04" db="EMBL/GenBank/DDBJ databases">
        <authorList>
            <person name="Podell S."/>
        </authorList>
    </citation>
    <scope>NUCLEOTIDE SEQUENCE</scope>
    <source>
        <strain evidence="3">Hildebrandi</strain>
    </source>
</reference>
<reference evidence="3" key="1">
    <citation type="journal article" date="2021" name="Sci. Rep.">
        <title>Diploid genomic architecture of Nitzschia inconspicua, an elite biomass production diatom.</title>
        <authorList>
            <person name="Oliver A."/>
            <person name="Podell S."/>
            <person name="Pinowska A."/>
            <person name="Traller J.C."/>
            <person name="Smith S.R."/>
            <person name="McClure R."/>
            <person name="Beliaev A."/>
            <person name="Bohutskyi P."/>
            <person name="Hill E.A."/>
            <person name="Rabines A."/>
            <person name="Zheng H."/>
            <person name="Allen L.Z."/>
            <person name="Kuo A."/>
            <person name="Grigoriev I.V."/>
            <person name="Allen A.E."/>
            <person name="Hazlebeck D."/>
            <person name="Allen E.E."/>
        </authorList>
    </citation>
    <scope>NUCLEOTIDE SEQUENCE</scope>
    <source>
        <strain evidence="3">Hildebrandi</strain>
    </source>
</reference>
<evidence type="ECO:0000256" key="1">
    <source>
        <dbReference type="SAM" id="MobiDB-lite"/>
    </source>
</evidence>
<gene>
    <name evidence="3" type="ORF">IV203_022974</name>
</gene>
<name>A0A9K3PB69_9STRA</name>
<protein>
    <submittedName>
        <fullName evidence="3">Uncharacterized protein</fullName>
    </submittedName>
</protein>
<feature type="compositionally biased region" description="Basic residues" evidence="1">
    <location>
        <begin position="141"/>
        <end position="152"/>
    </location>
</feature>
<feature type="compositionally biased region" description="Low complexity" evidence="1">
    <location>
        <begin position="55"/>
        <end position="73"/>
    </location>
</feature>
<proteinExistence type="predicted"/>
<keyword evidence="2" id="KW-0472">Membrane</keyword>